<dbReference type="AlphaFoldDB" id="A0AA88GF13"/>
<name>A0AA88GF13_NAELO</name>
<dbReference type="EMBL" id="PYSW02000047">
    <property type="protein sequence ID" value="KAG2374199.1"/>
    <property type="molecule type" value="Genomic_DNA"/>
</dbReference>
<protein>
    <submittedName>
        <fullName evidence="2">Uncharacterized protein</fullName>
    </submittedName>
</protein>
<feature type="compositionally biased region" description="Polar residues" evidence="1">
    <location>
        <begin position="100"/>
        <end position="109"/>
    </location>
</feature>
<keyword evidence="3" id="KW-1185">Reference proteome</keyword>
<feature type="region of interest" description="Disordered" evidence="1">
    <location>
        <begin position="1"/>
        <end position="35"/>
    </location>
</feature>
<evidence type="ECO:0000313" key="2">
    <source>
        <dbReference type="EMBL" id="KAG2374199.1"/>
    </source>
</evidence>
<feature type="compositionally biased region" description="Low complexity" evidence="1">
    <location>
        <begin position="115"/>
        <end position="131"/>
    </location>
</feature>
<dbReference type="GeneID" id="68103490"/>
<evidence type="ECO:0000313" key="3">
    <source>
        <dbReference type="Proteomes" id="UP000816034"/>
    </source>
</evidence>
<feature type="region of interest" description="Disordered" evidence="1">
    <location>
        <begin position="420"/>
        <end position="442"/>
    </location>
</feature>
<gene>
    <name evidence="2" type="ORF">C9374_011036</name>
</gene>
<feature type="compositionally biased region" description="Basic residues" evidence="1">
    <location>
        <begin position="76"/>
        <end position="88"/>
    </location>
</feature>
<dbReference type="Proteomes" id="UP000816034">
    <property type="component" value="Unassembled WGS sequence"/>
</dbReference>
<feature type="compositionally biased region" description="Basic and acidic residues" evidence="1">
    <location>
        <begin position="1"/>
        <end position="12"/>
    </location>
</feature>
<reference evidence="2 3" key="1">
    <citation type="journal article" date="2018" name="BMC Genomics">
        <title>The genome of Naegleria lovaniensis, the basis for a comparative approach to unravel pathogenicity factors of the human pathogenic amoeba N. fowleri.</title>
        <authorList>
            <person name="Liechti N."/>
            <person name="Schurch N."/>
            <person name="Bruggmann R."/>
            <person name="Wittwer M."/>
        </authorList>
    </citation>
    <scope>NUCLEOTIDE SEQUENCE [LARGE SCALE GENOMIC DNA]</scope>
    <source>
        <strain evidence="2 3">ATCC 30569</strain>
    </source>
</reference>
<proteinExistence type="predicted"/>
<feature type="compositionally biased region" description="Acidic residues" evidence="1">
    <location>
        <begin position="423"/>
        <end position="442"/>
    </location>
</feature>
<organism evidence="2 3">
    <name type="scientific">Naegleria lovaniensis</name>
    <name type="common">Amoeba</name>
    <dbReference type="NCBI Taxonomy" id="51637"/>
    <lineage>
        <taxon>Eukaryota</taxon>
        <taxon>Discoba</taxon>
        <taxon>Heterolobosea</taxon>
        <taxon>Tetramitia</taxon>
        <taxon>Eutetramitia</taxon>
        <taxon>Vahlkampfiidae</taxon>
        <taxon>Naegleria</taxon>
    </lineage>
</organism>
<accession>A0AA88GF13</accession>
<feature type="region of interest" description="Disordered" evidence="1">
    <location>
        <begin position="73"/>
        <end position="133"/>
    </location>
</feature>
<comment type="caution">
    <text evidence="2">The sequence shown here is derived from an EMBL/GenBank/DDBJ whole genome shotgun (WGS) entry which is preliminary data.</text>
</comment>
<evidence type="ECO:0000256" key="1">
    <source>
        <dbReference type="SAM" id="MobiDB-lite"/>
    </source>
</evidence>
<dbReference type="RefSeq" id="XP_044543373.1">
    <property type="nucleotide sequence ID" value="XM_044686647.1"/>
</dbReference>
<sequence length="442" mass="49965">MLQQFAEKREFEKEEENNLDSNNHPQTKKLKILHSDTTTALEERILSLEHSNQLLSQRVSSLEHSLQLILESSNSKKTRSKTTKPRKQKGNEPSQEEGSTETGHSTQHPADQVDSTLSSSSHSNTNNNNNTDELEQQNNGFWICFNDDFKHAFLYPPSTIGMLNENNYLTGAMNVSSSSSCTGSASLGSKSNPLELPPGIDSALKKHLKNHFTNGVDIYPDLNKKILPKLENAANLLCCASLYVQLMLSKLYSILEKDSSLNSKYQRYLASLSKKKSSNNKEQAWYDLFLEEIVICYQYLLKVLEQEGSLEYLEHKTRTLLQSPSVSVDVLEEVVSRGGNDSNSIIRKFTIRGLDNHENVSLLFSWALRELQKGHSENFQCMMALMLYKYSDQDKALEMLKKNESGIAQQFLANLVDLNSSSDQEDISEQDSLEGDSQEEEE</sequence>